<proteinExistence type="predicted"/>
<gene>
    <name evidence="2" type="ORF">HDK90DRAFT_336098</name>
</gene>
<protein>
    <submittedName>
        <fullName evidence="2">Uncharacterized protein</fullName>
    </submittedName>
</protein>
<dbReference type="EMBL" id="JBBWRZ010000008">
    <property type="protein sequence ID" value="KAK8230945.1"/>
    <property type="molecule type" value="Genomic_DNA"/>
</dbReference>
<reference evidence="2 3" key="1">
    <citation type="submission" date="2024-04" db="EMBL/GenBank/DDBJ databases">
        <title>Phyllosticta paracitricarpa is synonymous to the EU quarantine fungus P. citricarpa based on phylogenomic analyses.</title>
        <authorList>
            <consortium name="Lawrence Berkeley National Laboratory"/>
            <person name="Van Ingen-Buijs V.A."/>
            <person name="Van Westerhoven A.C."/>
            <person name="Haridas S."/>
            <person name="Skiadas P."/>
            <person name="Martin F."/>
            <person name="Groenewald J.Z."/>
            <person name="Crous P.W."/>
            <person name="Seidl M.F."/>
        </authorList>
    </citation>
    <scope>NUCLEOTIDE SEQUENCE [LARGE SCALE GENOMIC DNA]</scope>
    <source>
        <strain evidence="2 3">CBS 123374</strain>
    </source>
</reference>
<keyword evidence="3" id="KW-1185">Reference proteome</keyword>
<evidence type="ECO:0000256" key="1">
    <source>
        <dbReference type="SAM" id="MobiDB-lite"/>
    </source>
</evidence>
<name>A0ABR1YJ82_9PEZI</name>
<comment type="caution">
    <text evidence="2">The sequence shown here is derived from an EMBL/GenBank/DDBJ whole genome shotgun (WGS) entry which is preliminary data.</text>
</comment>
<accession>A0ABR1YJ82</accession>
<organism evidence="2 3">
    <name type="scientific">Phyllosticta capitalensis</name>
    <dbReference type="NCBI Taxonomy" id="121624"/>
    <lineage>
        <taxon>Eukaryota</taxon>
        <taxon>Fungi</taxon>
        <taxon>Dikarya</taxon>
        <taxon>Ascomycota</taxon>
        <taxon>Pezizomycotina</taxon>
        <taxon>Dothideomycetes</taxon>
        <taxon>Dothideomycetes incertae sedis</taxon>
        <taxon>Botryosphaeriales</taxon>
        <taxon>Phyllostictaceae</taxon>
        <taxon>Phyllosticta</taxon>
    </lineage>
</organism>
<feature type="region of interest" description="Disordered" evidence="1">
    <location>
        <begin position="240"/>
        <end position="272"/>
    </location>
</feature>
<dbReference type="Proteomes" id="UP001492380">
    <property type="component" value="Unassembled WGS sequence"/>
</dbReference>
<sequence>MCPGQPSKFQDAKLGEFQDFQLTNAFMHPDSSTTPCQEQQTFHLNPDFRNRPCRQASSRKQLGGMRGVLRLSHSGAFHAPGGAYHDRPTAKTDGQTAPVAFQMPGNNLPVVEAGRQSHLPQNRGYANVHRFLRFVPELSNLKLELKSLAIWAAGFAGNAHELDQRSVGRQERNSSIVAGIEFCNHRILLYSVEFPKQDDNSVGMRTTAFAYLARTTMIPKGKEPWWLRFTQHILELTASRTASRTRPSQDGNGSSPSTDRAATWARPRASTRLSPPPPTFCFSHIPSFVCTTVGGGEADLGSQTTGR</sequence>
<evidence type="ECO:0000313" key="2">
    <source>
        <dbReference type="EMBL" id="KAK8230945.1"/>
    </source>
</evidence>
<evidence type="ECO:0000313" key="3">
    <source>
        <dbReference type="Proteomes" id="UP001492380"/>
    </source>
</evidence>
<feature type="compositionally biased region" description="Polar residues" evidence="1">
    <location>
        <begin position="240"/>
        <end position="260"/>
    </location>
</feature>